<feature type="compositionally biased region" description="Basic residues" evidence="1">
    <location>
        <begin position="117"/>
        <end position="137"/>
    </location>
</feature>
<proteinExistence type="predicted"/>
<feature type="compositionally biased region" description="Basic residues" evidence="1">
    <location>
        <begin position="165"/>
        <end position="189"/>
    </location>
</feature>
<sequence>EPHRRHRALPHRLSPSVVPVFPAADHRGARVRPLSPVPRPPASPSHAAPGDCRSGAADVPGAAAARRLAGRRGLPPSAHRPDAPGGRHRRPRHRPVQRPPGSCPPRPVGPRPGGLRGRVRPGRGRHRRQAARGRLHRGRSEPGLPDRARRAPGRDPDGERGSRLVAKHAGRRPDRRRPGSRPRPPRQRRLPPFPLEEDGPRPRPDRLRHRRRRQPDPLRRSRRVLLRRPGSGRGAGLPLANAV</sequence>
<reference evidence="2" key="1">
    <citation type="submission" date="2020-02" db="EMBL/GenBank/DDBJ databases">
        <authorList>
            <person name="Meier V. D."/>
        </authorList>
    </citation>
    <scope>NUCLEOTIDE SEQUENCE</scope>
    <source>
        <strain evidence="2">AVDCRST_MAG73</strain>
    </source>
</reference>
<accession>A0A6J4U678</accession>
<feature type="compositionally biased region" description="Pro residues" evidence="1">
    <location>
        <begin position="97"/>
        <end position="110"/>
    </location>
</feature>
<feature type="non-terminal residue" evidence="2">
    <location>
        <position position="1"/>
    </location>
</feature>
<evidence type="ECO:0000313" key="2">
    <source>
        <dbReference type="EMBL" id="CAA9541718.1"/>
    </source>
</evidence>
<feature type="compositionally biased region" description="Basic residues" evidence="1">
    <location>
        <begin position="86"/>
        <end position="96"/>
    </location>
</feature>
<feature type="compositionally biased region" description="Basic residues" evidence="1">
    <location>
        <begin position="1"/>
        <end position="10"/>
    </location>
</feature>
<dbReference type="EMBL" id="CADCWE010000126">
    <property type="protein sequence ID" value="CAA9541718.1"/>
    <property type="molecule type" value="Genomic_DNA"/>
</dbReference>
<organism evidence="2">
    <name type="scientific">uncultured Thermomicrobiales bacterium</name>
    <dbReference type="NCBI Taxonomy" id="1645740"/>
    <lineage>
        <taxon>Bacteria</taxon>
        <taxon>Pseudomonadati</taxon>
        <taxon>Thermomicrobiota</taxon>
        <taxon>Thermomicrobia</taxon>
        <taxon>Thermomicrobiales</taxon>
        <taxon>environmental samples</taxon>
    </lineage>
</organism>
<dbReference type="AlphaFoldDB" id="A0A6J4U678"/>
<feature type="non-terminal residue" evidence="2">
    <location>
        <position position="243"/>
    </location>
</feature>
<feature type="compositionally biased region" description="Low complexity" evidence="1">
    <location>
        <begin position="44"/>
        <end position="73"/>
    </location>
</feature>
<feature type="region of interest" description="Disordered" evidence="1">
    <location>
        <begin position="1"/>
        <end position="243"/>
    </location>
</feature>
<evidence type="ECO:0000256" key="1">
    <source>
        <dbReference type="SAM" id="MobiDB-lite"/>
    </source>
</evidence>
<feature type="compositionally biased region" description="Basic and acidic residues" evidence="1">
    <location>
        <begin position="138"/>
        <end position="162"/>
    </location>
</feature>
<gene>
    <name evidence="2" type="ORF">AVDCRST_MAG73-2004</name>
</gene>
<protein>
    <submittedName>
        <fullName evidence="2">Uncharacterized protein</fullName>
    </submittedName>
</protein>
<name>A0A6J4U678_9BACT</name>